<dbReference type="Gene3D" id="2.30.30.210">
    <property type="entry name" value="Ribonuclease P/MRP, subunit p29"/>
    <property type="match status" value="1"/>
</dbReference>
<organism evidence="8">
    <name type="scientific">Ignisphaera aggregans</name>
    <dbReference type="NCBI Taxonomy" id="334771"/>
    <lineage>
        <taxon>Archaea</taxon>
        <taxon>Thermoproteota</taxon>
        <taxon>Thermoprotei</taxon>
        <taxon>Desulfurococcales</taxon>
        <taxon>Desulfurococcaceae</taxon>
        <taxon>Ignisphaera</taxon>
    </lineage>
</organism>
<evidence type="ECO:0000256" key="6">
    <source>
        <dbReference type="HAMAP-Rule" id="MF_00754"/>
    </source>
</evidence>
<evidence type="ECO:0000256" key="2">
    <source>
        <dbReference type="ARBA" id="ARBA00022694"/>
    </source>
</evidence>
<dbReference type="InterPro" id="IPR023534">
    <property type="entry name" value="Rof/RNase_P-like"/>
</dbReference>
<dbReference type="EMBL" id="DRZI01000064">
    <property type="protein sequence ID" value="HHP81369.1"/>
    <property type="molecule type" value="Genomic_DNA"/>
</dbReference>
<dbReference type="GO" id="GO:0004526">
    <property type="term" value="F:ribonuclease P activity"/>
    <property type="evidence" value="ECO:0007669"/>
    <property type="project" value="UniProtKB-UniRule"/>
</dbReference>
<evidence type="ECO:0000256" key="3">
    <source>
        <dbReference type="ARBA" id="ARBA00022722"/>
    </source>
</evidence>
<dbReference type="GO" id="GO:0030677">
    <property type="term" value="C:ribonuclease P complex"/>
    <property type="evidence" value="ECO:0007669"/>
    <property type="project" value="UniProtKB-UniRule"/>
</dbReference>
<comment type="subunit">
    <text evidence="6">Consists of a catalytic RNA component and at least 4-5 protein subunits.</text>
</comment>
<comment type="similarity">
    <text evidence="6">Belongs to the eukaryotic/archaeal RNase P protein component 1 family.</text>
</comment>
<dbReference type="Pfam" id="PF01868">
    <property type="entry name" value="RNase_P-MRP_p29"/>
    <property type="match status" value="1"/>
</dbReference>
<protein>
    <recommendedName>
        <fullName evidence="6">Ribonuclease P protein component 1</fullName>
        <shortName evidence="6">RNase P component 1</shortName>
        <ecNumber evidence="6">3.1.26.5</ecNumber>
    </recommendedName>
    <alternativeName>
        <fullName evidence="6">Rpp29</fullName>
    </alternativeName>
</protein>
<evidence type="ECO:0000313" key="7">
    <source>
        <dbReference type="EMBL" id="HHP81369.1"/>
    </source>
</evidence>
<proteinExistence type="inferred from homology"/>
<comment type="caution">
    <text evidence="8">The sequence shown here is derived from an EMBL/GenBank/DDBJ whole genome shotgun (WGS) entry which is preliminary data.</text>
</comment>
<dbReference type="GO" id="GO:0001682">
    <property type="term" value="P:tRNA 5'-leader removal"/>
    <property type="evidence" value="ECO:0007669"/>
    <property type="project" value="UniProtKB-UniRule"/>
</dbReference>
<dbReference type="SUPFAM" id="SSF101744">
    <property type="entry name" value="Rof/RNase P subunit-like"/>
    <property type="match status" value="1"/>
</dbReference>
<dbReference type="EC" id="3.1.26.5" evidence="6"/>
<evidence type="ECO:0000256" key="5">
    <source>
        <dbReference type="ARBA" id="ARBA00022801"/>
    </source>
</evidence>
<evidence type="ECO:0000256" key="1">
    <source>
        <dbReference type="ARBA" id="ARBA00022490"/>
    </source>
</evidence>
<dbReference type="GO" id="GO:0005737">
    <property type="term" value="C:cytoplasm"/>
    <property type="evidence" value="ECO:0007669"/>
    <property type="project" value="UniProtKB-SubCell"/>
</dbReference>
<evidence type="ECO:0000313" key="8">
    <source>
        <dbReference type="EMBL" id="HHR96594.1"/>
    </source>
</evidence>
<dbReference type="NCBIfam" id="NF046110">
    <property type="entry name" value="RNaseP1Mthb"/>
    <property type="match status" value="1"/>
</dbReference>
<dbReference type="SMART" id="SM00538">
    <property type="entry name" value="POP4"/>
    <property type="match status" value="1"/>
</dbReference>
<keyword evidence="2 6" id="KW-0819">tRNA processing</keyword>
<dbReference type="InterPro" id="IPR036980">
    <property type="entry name" value="RNase_P/MRP_Rpp29_sf"/>
</dbReference>
<gene>
    <name evidence="6" type="primary">rnp1</name>
    <name evidence="8" type="ORF">ENL47_07270</name>
    <name evidence="7" type="ORF">ENM84_01745</name>
</gene>
<name>A0A7C5YWS0_9CREN</name>
<dbReference type="InterPro" id="IPR002730">
    <property type="entry name" value="Rpp29/RNP1"/>
</dbReference>
<keyword evidence="5 6" id="KW-0378">Hydrolase</keyword>
<comment type="catalytic activity">
    <reaction evidence="6">
        <text>Endonucleolytic cleavage of RNA, removing 5'-extranucleotides from tRNA precursor.</text>
        <dbReference type="EC" id="3.1.26.5"/>
    </reaction>
</comment>
<keyword evidence="3 6" id="KW-0540">Nuclease</keyword>
<dbReference type="GO" id="GO:0003723">
    <property type="term" value="F:RNA binding"/>
    <property type="evidence" value="ECO:0007669"/>
    <property type="project" value="InterPro"/>
</dbReference>
<comment type="function">
    <text evidence="6">Part of ribonuclease P, a protein complex that generates mature tRNA molecules by cleaving their 5'-ends.</text>
</comment>
<dbReference type="EMBL" id="DRUB01000139">
    <property type="protein sequence ID" value="HHR96594.1"/>
    <property type="molecule type" value="Genomic_DNA"/>
</dbReference>
<reference evidence="8" key="1">
    <citation type="journal article" date="2020" name="mSystems">
        <title>Genome- and Community-Level Interaction Insights into Carbon Utilization and Element Cycling Functions of Hydrothermarchaeota in Hydrothermal Sediment.</title>
        <authorList>
            <person name="Zhou Z."/>
            <person name="Liu Y."/>
            <person name="Xu W."/>
            <person name="Pan J."/>
            <person name="Luo Z.H."/>
            <person name="Li M."/>
        </authorList>
    </citation>
    <scope>NUCLEOTIDE SEQUENCE [LARGE SCALE GENOMIC DNA]</scope>
    <source>
        <strain evidence="8">SpSt-1</strain>
        <strain evidence="7">SpSt-1121</strain>
    </source>
</reference>
<keyword evidence="4 6" id="KW-0255">Endonuclease</keyword>
<comment type="subcellular location">
    <subcellularLocation>
        <location evidence="6">Cytoplasm</location>
    </subcellularLocation>
</comment>
<dbReference type="AlphaFoldDB" id="A0A7C5YWS0"/>
<accession>A0A7C5YWS0</accession>
<dbReference type="HAMAP" id="MF_00754">
    <property type="entry name" value="RNase_P_1"/>
    <property type="match status" value="1"/>
</dbReference>
<dbReference type="InterPro" id="IPR023538">
    <property type="entry name" value="RNP1"/>
</dbReference>
<sequence>MKRTPKNIIYHELIGLNILVLSHSDKNLVGRKGMIVDETMNTLKILNGDGKEVTVPKLYGMFRVLLPNNIHVDIDGSMIIGRPEDRLKKIKKT</sequence>
<keyword evidence="1 6" id="KW-0963">Cytoplasm</keyword>
<evidence type="ECO:0000256" key="4">
    <source>
        <dbReference type="ARBA" id="ARBA00022759"/>
    </source>
</evidence>